<feature type="compositionally biased region" description="Basic and acidic residues" evidence="6">
    <location>
        <begin position="332"/>
        <end position="348"/>
    </location>
</feature>
<proteinExistence type="predicted"/>
<reference evidence="9" key="3">
    <citation type="submission" date="2025-09" db="UniProtKB">
        <authorList>
            <consortium name="Ensembl"/>
        </authorList>
    </citation>
    <scope>IDENTIFICATION</scope>
    <source>
        <strain evidence="9">breed Abyssinian</strain>
    </source>
</reference>
<dbReference type="Pfam" id="PF12067">
    <property type="entry name" value="Sox17_18_mid"/>
    <property type="match status" value="1"/>
</dbReference>
<dbReference type="InterPro" id="IPR050140">
    <property type="entry name" value="SRY-related_HMG-box_TF-like"/>
</dbReference>
<organism evidence="9 10">
    <name type="scientific">Felis catus</name>
    <name type="common">Cat</name>
    <name type="synonym">Felis silvestris catus</name>
    <dbReference type="NCBI Taxonomy" id="9685"/>
    <lineage>
        <taxon>Eukaryota</taxon>
        <taxon>Metazoa</taxon>
        <taxon>Chordata</taxon>
        <taxon>Craniata</taxon>
        <taxon>Vertebrata</taxon>
        <taxon>Euteleostomi</taxon>
        <taxon>Mammalia</taxon>
        <taxon>Eutheria</taxon>
        <taxon>Laurasiatheria</taxon>
        <taxon>Carnivora</taxon>
        <taxon>Feliformia</taxon>
        <taxon>Felidae</taxon>
        <taxon>Felinae</taxon>
        <taxon>Felis</taxon>
    </lineage>
</organism>
<dbReference type="SMART" id="SM00398">
    <property type="entry name" value="HMG"/>
    <property type="match status" value="1"/>
</dbReference>
<dbReference type="InterPro" id="IPR036910">
    <property type="entry name" value="HMG_box_dom_sf"/>
</dbReference>
<reference evidence="9" key="2">
    <citation type="submission" date="2025-08" db="UniProtKB">
        <authorList>
            <consortium name="Ensembl"/>
        </authorList>
    </citation>
    <scope>IDENTIFICATION</scope>
    <source>
        <strain evidence="9">breed Abyssinian</strain>
    </source>
</reference>
<keyword evidence="4 5" id="KW-0539">Nucleus</keyword>
<keyword evidence="1" id="KW-0805">Transcription regulation</keyword>
<feature type="region of interest" description="Disordered" evidence="6">
    <location>
        <begin position="78"/>
        <end position="122"/>
    </location>
</feature>
<dbReference type="PROSITE" id="PS50118">
    <property type="entry name" value="HMG_BOX_2"/>
    <property type="match status" value="1"/>
</dbReference>
<keyword evidence="3" id="KW-0804">Transcription</keyword>
<feature type="region of interest" description="Disordered" evidence="6">
    <location>
        <begin position="207"/>
        <end position="231"/>
    </location>
</feature>
<feature type="DNA-binding region" description="HMG box" evidence="5">
    <location>
        <begin position="230"/>
        <end position="299"/>
    </location>
</feature>
<evidence type="ECO:0000256" key="3">
    <source>
        <dbReference type="ARBA" id="ARBA00023163"/>
    </source>
</evidence>
<protein>
    <submittedName>
        <fullName evidence="9">SRY-box transcription factor 7</fullName>
    </submittedName>
</protein>
<sequence>MSLAPGPDQRNLFGFGSSWDSRRQRSWWSLAPGGHRESGQGAGVWLPVRGEVTAGGASLPALRHLHPERAGREAFLGASRQGFPGGTLEAEGRAGEGAGKWPSLPSPPPGRSERGRGGPGRWEWARAETEGGAAPPSRVIGGRDRPKLINKGTGRGCQPSWTPDPCEGQVSACPARRNEGTPRAAMASLLGAYPWPEGLECPALEAELSDGLSPPAAPRPPGDKGSESRIRRPMNAFMVWAKDERKRLAVQNPDLHNAELSKMLAGKSWKALTLSQKRPYVDEAERLRLQHMQDYPNYKYRPRRKKQAKRLCKRVDAGFLLSSLSRDQNALPEKRGGGRGALGEKEDSGEYSASSALPSLRGCYHEGPAGGGGTPGSVDTYPYGLPTPPEMSPLDVLEPEQTFFSSPCQEEHAHSRRIPHLPGPPYSPEYAPNPLHCGHPLGSLALGQSPGVSMMSTVPACPPSPAYYSPTTYHPLHSNLHAHLGQLSPPPEHPGFDALDQLSQVELLGDMDRNEFDQYLNTPGHPDSAAGAVALNGHAPVSQVTSTGPTETSLISVLADATATYYNSYSVS</sequence>
<keyword evidence="2 5" id="KW-0238">DNA-binding</keyword>
<evidence type="ECO:0000313" key="9">
    <source>
        <dbReference type="Ensembl" id="ENSFCTP00005013089.1"/>
    </source>
</evidence>
<dbReference type="InterPro" id="IPR009071">
    <property type="entry name" value="HMG_box_dom"/>
</dbReference>
<evidence type="ECO:0000256" key="6">
    <source>
        <dbReference type="SAM" id="MobiDB-lite"/>
    </source>
</evidence>
<evidence type="ECO:0000256" key="4">
    <source>
        <dbReference type="ARBA" id="ARBA00023242"/>
    </source>
</evidence>
<evidence type="ECO:0000256" key="5">
    <source>
        <dbReference type="PROSITE-ProRule" id="PRU00267"/>
    </source>
</evidence>
<dbReference type="Proteomes" id="UP000823872">
    <property type="component" value="Chromosome B1"/>
</dbReference>
<evidence type="ECO:0000259" key="8">
    <source>
        <dbReference type="PROSITE" id="PS51516"/>
    </source>
</evidence>
<feature type="region of interest" description="Disordered" evidence="6">
    <location>
        <begin position="127"/>
        <end position="146"/>
    </location>
</feature>
<dbReference type="Ensembl" id="ENSFCTT00005020091.1">
    <property type="protein sequence ID" value="ENSFCTP00005013089.1"/>
    <property type="gene ID" value="ENSFCTG00005007253.1"/>
</dbReference>
<name>A0ABI7WS18_FELCA</name>
<dbReference type="SUPFAM" id="SSF47095">
    <property type="entry name" value="HMG-box"/>
    <property type="match status" value="1"/>
</dbReference>
<evidence type="ECO:0000313" key="10">
    <source>
        <dbReference type="Proteomes" id="UP000823872"/>
    </source>
</evidence>
<dbReference type="PANTHER" id="PTHR10270">
    <property type="entry name" value="SOX TRANSCRIPTION FACTOR"/>
    <property type="match status" value="1"/>
</dbReference>
<evidence type="ECO:0000256" key="1">
    <source>
        <dbReference type="ARBA" id="ARBA00023015"/>
    </source>
</evidence>
<feature type="region of interest" description="Disordered" evidence="6">
    <location>
        <begin position="1"/>
        <end position="24"/>
    </location>
</feature>
<dbReference type="Pfam" id="PF00505">
    <property type="entry name" value="HMG_box"/>
    <property type="match status" value="1"/>
</dbReference>
<feature type="domain" description="HMG box" evidence="7">
    <location>
        <begin position="230"/>
        <end position="299"/>
    </location>
</feature>
<feature type="region of interest" description="Disordered" evidence="6">
    <location>
        <begin position="329"/>
        <end position="355"/>
    </location>
</feature>
<dbReference type="GeneTree" id="ENSGT00940000161092"/>
<feature type="compositionally biased region" description="Basic and acidic residues" evidence="6">
    <location>
        <begin position="221"/>
        <end position="230"/>
    </location>
</feature>
<dbReference type="PROSITE" id="PS51516">
    <property type="entry name" value="SOX_C"/>
    <property type="match status" value="1"/>
</dbReference>
<dbReference type="InterPro" id="IPR021934">
    <property type="entry name" value="Sox_C"/>
</dbReference>
<feature type="domain" description="Sox C-terminal" evidence="8">
    <location>
        <begin position="452"/>
        <end position="572"/>
    </location>
</feature>
<dbReference type="CDD" id="cd22046">
    <property type="entry name" value="HMG-box_SoxF_SOX7"/>
    <property type="match status" value="1"/>
</dbReference>
<evidence type="ECO:0000256" key="2">
    <source>
        <dbReference type="ARBA" id="ARBA00023125"/>
    </source>
</evidence>
<reference evidence="9 10" key="1">
    <citation type="submission" date="2021-02" db="EMBL/GenBank/DDBJ databases">
        <title>Safari Cat Assemblies.</title>
        <authorList>
            <person name="Bredemeyer K.R."/>
            <person name="Murphy W.J."/>
        </authorList>
    </citation>
    <scope>NUCLEOTIDE SEQUENCE [LARGE SCALE GENOMIC DNA]</scope>
</reference>
<evidence type="ECO:0000259" key="7">
    <source>
        <dbReference type="PROSITE" id="PS50118"/>
    </source>
</evidence>
<accession>A0ABI7WS18</accession>
<dbReference type="PANTHER" id="PTHR10270:SF210">
    <property type="entry name" value="TRANSCRIPTION FACTOR SOX-7"/>
    <property type="match status" value="1"/>
</dbReference>
<keyword evidence="10" id="KW-1185">Reference proteome</keyword>
<dbReference type="InterPro" id="IPR033392">
    <property type="entry name" value="Sox7/17/18_central"/>
</dbReference>
<gene>
    <name evidence="9" type="primary">SOX7</name>
</gene>
<dbReference type="Gene3D" id="1.10.30.10">
    <property type="entry name" value="High mobility group box domain"/>
    <property type="match status" value="1"/>
</dbReference>